<gene>
    <name evidence="1" type="ORF">COLO4_24239</name>
</gene>
<sequence>MDKGQYSWEFGLTLDREPSSFAPAHTTQVLDRIA</sequence>
<evidence type="ECO:0000313" key="2">
    <source>
        <dbReference type="Proteomes" id="UP000187203"/>
    </source>
</evidence>
<name>A0A1R3IBX9_9ROSI</name>
<accession>A0A1R3IBX9</accession>
<reference evidence="2" key="1">
    <citation type="submission" date="2013-09" db="EMBL/GenBank/DDBJ databases">
        <title>Corchorus olitorius genome sequencing.</title>
        <authorList>
            <person name="Alam M."/>
            <person name="Haque M.S."/>
            <person name="Islam M.S."/>
            <person name="Emdad E.M."/>
            <person name="Islam M.M."/>
            <person name="Ahmed B."/>
            <person name="Halim A."/>
            <person name="Hossen Q.M.M."/>
            <person name="Hossain M.Z."/>
            <person name="Ahmed R."/>
            <person name="Khan M.M."/>
            <person name="Islam R."/>
            <person name="Rashid M.M."/>
            <person name="Khan S.A."/>
            <person name="Rahman M.S."/>
            <person name="Alam M."/>
            <person name="Yahiya A.S."/>
            <person name="Khan M.S."/>
            <person name="Azam M.S."/>
            <person name="Haque T."/>
            <person name="Lashkar M.Z.H."/>
            <person name="Akhand A.I."/>
            <person name="Morshed G."/>
            <person name="Roy S."/>
            <person name="Uddin K.S."/>
            <person name="Rabeya T."/>
            <person name="Hossain A.S."/>
            <person name="Chowdhury A."/>
            <person name="Snigdha A.R."/>
            <person name="Mortoza M.S."/>
            <person name="Matin S.A."/>
            <person name="Hoque S.M.E."/>
            <person name="Islam M.K."/>
            <person name="Roy D.K."/>
            <person name="Haider R."/>
            <person name="Moosa M.M."/>
            <person name="Elias S.M."/>
            <person name="Hasan A.M."/>
            <person name="Jahan S."/>
            <person name="Shafiuddin M."/>
            <person name="Mahmood N."/>
            <person name="Shommy N.S."/>
        </authorList>
    </citation>
    <scope>NUCLEOTIDE SEQUENCE [LARGE SCALE GENOMIC DNA]</scope>
    <source>
        <strain evidence="2">cv. O-4</strain>
    </source>
</reference>
<dbReference type="Proteomes" id="UP000187203">
    <property type="component" value="Unassembled WGS sequence"/>
</dbReference>
<dbReference type="AlphaFoldDB" id="A0A1R3IBX9"/>
<proteinExistence type="predicted"/>
<evidence type="ECO:0000313" key="1">
    <source>
        <dbReference type="EMBL" id="OMO80102.1"/>
    </source>
</evidence>
<comment type="caution">
    <text evidence="1">The sequence shown here is derived from an EMBL/GenBank/DDBJ whole genome shotgun (WGS) entry which is preliminary data.</text>
</comment>
<dbReference type="EMBL" id="AWUE01018462">
    <property type="protein sequence ID" value="OMO80102.1"/>
    <property type="molecule type" value="Genomic_DNA"/>
</dbReference>
<protein>
    <submittedName>
        <fullName evidence="1">Uncharacterized protein</fullName>
    </submittedName>
</protein>
<organism evidence="1 2">
    <name type="scientific">Corchorus olitorius</name>
    <dbReference type="NCBI Taxonomy" id="93759"/>
    <lineage>
        <taxon>Eukaryota</taxon>
        <taxon>Viridiplantae</taxon>
        <taxon>Streptophyta</taxon>
        <taxon>Embryophyta</taxon>
        <taxon>Tracheophyta</taxon>
        <taxon>Spermatophyta</taxon>
        <taxon>Magnoliopsida</taxon>
        <taxon>eudicotyledons</taxon>
        <taxon>Gunneridae</taxon>
        <taxon>Pentapetalae</taxon>
        <taxon>rosids</taxon>
        <taxon>malvids</taxon>
        <taxon>Malvales</taxon>
        <taxon>Malvaceae</taxon>
        <taxon>Grewioideae</taxon>
        <taxon>Apeibeae</taxon>
        <taxon>Corchorus</taxon>
    </lineage>
</organism>
<keyword evidence="2" id="KW-1185">Reference proteome</keyword>